<evidence type="ECO:0000256" key="8">
    <source>
        <dbReference type="SAM" id="Phobius"/>
    </source>
</evidence>
<dbReference type="InterPro" id="IPR002656">
    <property type="entry name" value="Acyl_transf_3_dom"/>
</dbReference>
<dbReference type="GO" id="GO:0005886">
    <property type="term" value="C:plasma membrane"/>
    <property type="evidence" value="ECO:0007669"/>
    <property type="project" value="UniProtKB-SubCell"/>
</dbReference>
<feature type="transmembrane region" description="Helical" evidence="8">
    <location>
        <begin position="48"/>
        <end position="65"/>
    </location>
</feature>
<feature type="transmembrane region" description="Helical" evidence="8">
    <location>
        <begin position="169"/>
        <end position="190"/>
    </location>
</feature>
<dbReference type="PANTHER" id="PTHR23028:SF53">
    <property type="entry name" value="ACYL_TRANSF_3 DOMAIN-CONTAINING PROTEIN"/>
    <property type="match status" value="1"/>
</dbReference>
<dbReference type="PANTHER" id="PTHR23028">
    <property type="entry name" value="ACETYLTRANSFERASE"/>
    <property type="match status" value="1"/>
</dbReference>
<feature type="transmembrane region" description="Helical" evidence="8">
    <location>
        <begin position="109"/>
        <end position="127"/>
    </location>
</feature>
<feature type="transmembrane region" description="Helical" evidence="8">
    <location>
        <begin position="139"/>
        <end position="157"/>
    </location>
</feature>
<dbReference type="GO" id="GO:0016747">
    <property type="term" value="F:acyltransferase activity, transferring groups other than amino-acyl groups"/>
    <property type="evidence" value="ECO:0007669"/>
    <property type="project" value="InterPro"/>
</dbReference>
<comment type="subcellular location">
    <subcellularLocation>
        <location evidence="1">Cell membrane</location>
        <topology evidence="1">Multi-pass membrane protein</topology>
    </subcellularLocation>
</comment>
<dbReference type="SUPFAM" id="SSF52266">
    <property type="entry name" value="SGNH hydrolase"/>
    <property type="match status" value="1"/>
</dbReference>
<keyword evidence="3" id="KW-0808">Transferase</keyword>
<dbReference type="InterPro" id="IPR050879">
    <property type="entry name" value="Acyltransferase_3"/>
</dbReference>
<evidence type="ECO:0000313" key="10">
    <source>
        <dbReference type="EMBL" id="CAB4324667.1"/>
    </source>
</evidence>
<protein>
    <submittedName>
        <fullName evidence="10">Unannotated protein</fullName>
    </submittedName>
</protein>
<keyword evidence="7" id="KW-0012">Acyltransferase</keyword>
<keyword evidence="5 8" id="KW-1133">Transmembrane helix</keyword>
<evidence type="ECO:0000256" key="4">
    <source>
        <dbReference type="ARBA" id="ARBA00022692"/>
    </source>
</evidence>
<evidence type="ECO:0000256" key="6">
    <source>
        <dbReference type="ARBA" id="ARBA00023136"/>
    </source>
</evidence>
<evidence type="ECO:0000256" key="5">
    <source>
        <dbReference type="ARBA" id="ARBA00022989"/>
    </source>
</evidence>
<proteinExistence type="predicted"/>
<dbReference type="Pfam" id="PF01757">
    <property type="entry name" value="Acyl_transf_3"/>
    <property type="match status" value="1"/>
</dbReference>
<feature type="domain" description="Acyltransferase 3" evidence="9">
    <location>
        <begin position="2"/>
        <end position="182"/>
    </location>
</feature>
<evidence type="ECO:0000256" key="7">
    <source>
        <dbReference type="ARBA" id="ARBA00023315"/>
    </source>
</evidence>
<organism evidence="10">
    <name type="scientific">freshwater metagenome</name>
    <dbReference type="NCBI Taxonomy" id="449393"/>
    <lineage>
        <taxon>unclassified sequences</taxon>
        <taxon>metagenomes</taxon>
        <taxon>ecological metagenomes</taxon>
    </lineage>
</organism>
<feature type="transmembrane region" description="Helical" evidence="8">
    <location>
        <begin position="77"/>
        <end position="97"/>
    </location>
</feature>
<keyword evidence="6 8" id="KW-0472">Membrane</keyword>
<evidence type="ECO:0000256" key="1">
    <source>
        <dbReference type="ARBA" id="ARBA00004651"/>
    </source>
</evidence>
<feature type="transmembrane region" description="Helical" evidence="8">
    <location>
        <begin position="204"/>
        <end position="222"/>
    </location>
</feature>
<evidence type="ECO:0000259" key="9">
    <source>
        <dbReference type="Pfam" id="PF01757"/>
    </source>
</evidence>
<sequence>MYLVVPIVVWMLRRRPQLLLGAFSLFILGSLMVTFANAGNATVVYYSTFTRCAEFFIGALLAVLVGSRSTALRRDSLGRIIGVFGFAALGALIWLAFRTSLGTEAYYRGGLTALAGLAAVVIVAGIYSPGMFAALSIRPLVWIGSVSYGVYLIHWPVHVALLHTELPRWFQPWLVLAISFSVAPISLRLFEEPLRVGRITLRRFAPWAAGLSVLVLVGALYGTSVAAPASEIDFAAAQRRFETAAANVTSAPPADPSAPKGSDANPVSVAIFGDSTAVMLASAVGAGDPRVRDAGGWSRVWCPLGRGGLVRGDSGGGDNPNMPSMPAFDFCDWTTNWPDSVRAAGGVDVALVLTGSWDAAGRKVPGLGDSYYTVGEPIYDDWLLGEISGAADSLHEAGALHVGWLTLPPKIDRGANPRFERFTQLLEQVASTRPWMTIIDYAAHMANEPNNRQMRPDGSHLDEKGSAELWRTWLTEQVLEIGTGSRDATITNPD</sequence>
<dbReference type="EMBL" id="CAEMXZ010000190">
    <property type="protein sequence ID" value="CAB4324667.1"/>
    <property type="molecule type" value="Genomic_DNA"/>
</dbReference>
<dbReference type="Gene3D" id="3.40.50.1110">
    <property type="entry name" value="SGNH hydrolase"/>
    <property type="match status" value="1"/>
</dbReference>
<dbReference type="InterPro" id="IPR036514">
    <property type="entry name" value="SGNH_hydro_sf"/>
</dbReference>
<keyword evidence="4 8" id="KW-0812">Transmembrane</keyword>
<gene>
    <name evidence="10" type="ORF">UFOPK1392_02443</name>
</gene>
<dbReference type="GO" id="GO:0009103">
    <property type="term" value="P:lipopolysaccharide biosynthetic process"/>
    <property type="evidence" value="ECO:0007669"/>
    <property type="project" value="TreeGrafter"/>
</dbReference>
<evidence type="ECO:0000256" key="2">
    <source>
        <dbReference type="ARBA" id="ARBA00022475"/>
    </source>
</evidence>
<accession>A0A6J5YJE3</accession>
<reference evidence="10" key="1">
    <citation type="submission" date="2020-05" db="EMBL/GenBank/DDBJ databases">
        <authorList>
            <person name="Chiriac C."/>
            <person name="Salcher M."/>
            <person name="Ghai R."/>
            <person name="Kavagutti S V."/>
        </authorList>
    </citation>
    <scope>NUCLEOTIDE SEQUENCE</scope>
</reference>
<dbReference type="AlphaFoldDB" id="A0A6J5YJE3"/>
<evidence type="ECO:0000256" key="3">
    <source>
        <dbReference type="ARBA" id="ARBA00022679"/>
    </source>
</evidence>
<keyword evidence="2" id="KW-1003">Cell membrane</keyword>
<name>A0A6J5YJE3_9ZZZZ</name>